<protein>
    <submittedName>
        <fullName evidence="2">Uncharacterized protein</fullName>
    </submittedName>
</protein>
<evidence type="ECO:0000313" key="3">
    <source>
        <dbReference type="Proteomes" id="UP000836841"/>
    </source>
</evidence>
<evidence type="ECO:0000313" key="2">
    <source>
        <dbReference type="EMBL" id="CAH2078464.1"/>
    </source>
</evidence>
<proteinExistence type="predicted"/>
<keyword evidence="3" id="KW-1185">Reference proteome</keyword>
<accession>A0AAU9T3A4</accession>
<dbReference type="EMBL" id="OU466863">
    <property type="protein sequence ID" value="CAH2078464.1"/>
    <property type="molecule type" value="Genomic_DNA"/>
</dbReference>
<sequence>MENQQEKPFRKKLQKGRLISLDSPPMVTSSSEMEESGVKKLPARVKKDIVMDEAFDSWNHLIENPNKWWGHRENNANGLVKPRHPDFKNKDSNISLWLNNAPDWILPKLEGLEFPFPCGLSRARLGMEEAPEFPGLDCNLPETVEIPSGIGCNLPETVEEVEELEFLVLEVHSSAEDHRSHLHHLALAVADHTVGFFGSFEDRLLLLLDGQILN</sequence>
<organism evidence="2 3">
    <name type="scientific">Thlaspi arvense</name>
    <name type="common">Field penny-cress</name>
    <dbReference type="NCBI Taxonomy" id="13288"/>
    <lineage>
        <taxon>Eukaryota</taxon>
        <taxon>Viridiplantae</taxon>
        <taxon>Streptophyta</taxon>
        <taxon>Embryophyta</taxon>
        <taxon>Tracheophyta</taxon>
        <taxon>Spermatophyta</taxon>
        <taxon>Magnoliopsida</taxon>
        <taxon>eudicotyledons</taxon>
        <taxon>Gunneridae</taxon>
        <taxon>Pentapetalae</taxon>
        <taxon>rosids</taxon>
        <taxon>malvids</taxon>
        <taxon>Brassicales</taxon>
        <taxon>Brassicaceae</taxon>
        <taxon>Thlaspideae</taxon>
        <taxon>Thlaspi</taxon>
    </lineage>
</organism>
<reference evidence="2 3" key="1">
    <citation type="submission" date="2022-03" db="EMBL/GenBank/DDBJ databases">
        <authorList>
            <person name="Nunn A."/>
            <person name="Chopra R."/>
            <person name="Nunn A."/>
            <person name="Contreras Garrido A."/>
        </authorList>
    </citation>
    <scope>NUCLEOTIDE SEQUENCE [LARGE SCALE GENOMIC DNA]</scope>
</reference>
<name>A0AAU9T3A4_THLAR</name>
<evidence type="ECO:0000256" key="1">
    <source>
        <dbReference type="SAM" id="MobiDB-lite"/>
    </source>
</evidence>
<dbReference type="Proteomes" id="UP000836841">
    <property type="component" value="Chromosome 7"/>
</dbReference>
<feature type="region of interest" description="Disordered" evidence="1">
    <location>
        <begin position="1"/>
        <end position="39"/>
    </location>
</feature>
<dbReference type="AlphaFoldDB" id="A0AAU9T3A4"/>
<gene>
    <name evidence="2" type="ORF">TAV2_LOCUS23349</name>
</gene>